<comment type="caution">
    <text evidence="2">The sequence shown here is derived from an EMBL/GenBank/DDBJ whole genome shotgun (WGS) entry which is preliminary data.</text>
</comment>
<dbReference type="Proteomes" id="UP000003880">
    <property type="component" value="Unassembled WGS sequence"/>
</dbReference>
<organism evidence="2 3">
    <name type="scientific">Citrobacter youngae ATCC 29220</name>
    <dbReference type="NCBI Taxonomy" id="500640"/>
    <lineage>
        <taxon>Bacteria</taxon>
        <taxon>Pseudomonadati</taxon>
        <taxon>Pseudomonadota</taxon>
        <taxon>Gammaproteobacteria</taxon>
        <taxon>Enterobacterales</taxon>
        <taxon>Enterobacteriaceae</taxon>
        <taxon>Citrobacter</taxon>
        <taxon>Citrobacter freundii complex</taxon>
    </lineage>
</organism>
<reference evidence="2 3" key="1">
    <citation type="submission" date="2010-02" db="EMBL/GenBank/DDBJ databases">
        <authorList>
            <person name="Weinstock G."/>
            <person name="Sodergren E."/>
            <person name="Clifton S."/>
            <person name="Fulton L."/>
            <person name="Fulton B."/>
            <person name="Courtney L."/>
            <person name="Fronick C."/>
            <person name="Harrison M."/>
            <person name="Strong C."/>
            <person name="Farmer C."/>
            <person name="Delahaunty K."/>
            <person name="Markovic C."/>
            <person name="Hall O."/>
            <person name="Minx P."/>
            <person name="Tomlinson C."/>
            <person name="Mitreva M."/>
            <person name="Nelson J."/>
            <person name="Hou S."/>
            <person name="Wollam A."/>
            <person name="Pepin K.H."/>
            <person name="Johnson M."/>
            <person name="Bhonagiri V."/>
            <person name="Zhang X."/>
            <person name="Suruliraj S."/>
            <person name="Warren W."/>
            <person name="Chinwalla A."/>
            <person name="Mardis E.R."/>
            <person name="Wilson R.K."/>
        </authorList>
    </citation>
    <scope>NUCLEOTIDE SEQUENCE [LARGE SCALE GENOMIC DNA]</scope>
    <source>
        <strain evidence="2 3">ATCC 29220</strain>
    </source>
</reference>
<evidence type="ECO:0000256" key="1">
    <source>
        <dbReference type="SAM" id="SignalP"/>
    </source>
</evidence>
<proteinExistence type="predicted"/>
<sequence>MTMKRFIRLSVLLLSMALLPFANAARGKLTSSTFNSMTVYYGIPKSGVARVDYYITVSTPQGVAYGHYHGTTFDGGMKGQKMPLVSWSGTGAAPVLTVKDFDTNVSKSNCPGIGSGWQCASETFTVTVESDNYGCPWVAGLYTLSTNSWYISSSALSYTGPTVRGTVCPTVPVDTYDVSWDANTLKHEKVLTITPTGGTVSTTLKTYLMESGTLCDKSKMDTRGAGCRVIGTGVTLSILGCDNSVVSTVALAHALTDTELHDITVSVNTKNIGTGTVKSTCNFQYILEQL</sequence>
<feature type="chain" id="PRO_5003054483" description="DUF2544 domain-containing protein" evidence="1">
    <location>
        <begin position="25"/>
        <end position="290"/>
    </location>
</feature>
<protein>
    <recommendedName>
        <fullName evidence="4">DUF2544 domain-containing protein</fullName>
    </recommendedName>
</protein>
<dbReference type="EMBL" id="ABWL02000026">
    <property type="protein sequence ID" value="EFE05710.1"/>
    <property type="molecule type" value="Genomic_DNA"/>
</dbReference>
<dbReference type="HOGENOM" id="CLU_095265_0_0_6"/>
<dbReference type="eggNOG" id="ENOG503064I">
    <property type="taxonomic scope" value="Bacteria"/>
</dbReference>
<accession>D4BK67</accession>
<name>D4BK67_9ENTR</name>
<dbReference type="AlphaFoldDB" id="D4BK67"/>
<keyword evidence="1" id="KW-0732">Signal</keyword>
<evidence type="ECO:0000313" key="3">
    <source>
        <dbReference type="Proteomes" id="UP000003880"/>
    </source>
</evidence>
<feature type="signal peptide" evidence="1">
    <location>
        <begin position="1"/>
        <end position="24"/>
    </location>
</feature>
<evidence type="ECO:0000313" key="2">
    <source>
        <dbReference type="EMBL" id="EFE05710.1"/>
    </source>
</evidence>
<evidence type="ECO:0008006" key="4">
    <source>
        <dbReference type="Google" id="ProtNLM"/>
    </source>
</evidence>
<dbReference type="Pfam" id="PF11245">
    <property type="entry name" value="DUF2544"/>
    <property type="match status" value="1"/>
</dbReference>
<gene>
    <name evidence="2" type="ORF">CIT292_10683</name>
</gene>
<dbReference type="InterPro" id="IPR021407">
    <property type="entry name" value="DUF2544"/>
</dbReference>